<protein>
    <submittedName>
        <fullName evidence="1">Uncharacterized protein</fullName>
    </submittedName>
</protein>
<reference evidence="1 2" key="1">
    <citation type="submission" date="2018-10" db="EMBL/GenBank/DDBJ databases">
        <title>Phylogenomics of Brevibacillus.</title>
        <authorList>
            <person name="Dunlap C."/>
        </authorList>
    </citation>
    <scope>NUCLEOTIDE SEQUENCE [LARGE SCALE GENOMIC DNA]</scope>
    <source>
        <strain evidence="1 2">JCM 15716</strain>
    </source>
</reference>
<proteinExistence type="predicted"/>
<organism evidence="1 2">
    <name type="scientific">Brevibacillus fluminis</name>
    <dbReference type="NCBI Taxonomy" id="511487"/>
    <lineage>
        <taxon>Bacteria</taxon>
        <taxon>Bacillati</taxon>
        <taxon>Bacillota</taxon>
        <taxon>Bacilli</taxon>
        <taxon>Bacillales</taxon>
        <taxon>Paenibacillaceae</taxon>
        <taxon>Brevibacillus</taxon>
    </lineage>
</organism>
<keyword evidence="2" id="KW-1185">Reference proteome</keyword>
<dbReference type="EMBL" id="RHHQ01000007">
    <property type="protein sequence ID" value="RNB90247.1"/>
    <property type="molecule type" value="Genomic_DNA"/>
</dbReference>
<evidence type="ECO:0000313" key="2">
    <source>
        <dbReference type="Proteomes" id="UP000271031"/>
    </source>
</evidence>
<gene>
    <name evidence="1" type="ORF">EDM56_06935</name>
</gene>
<dbReference type="RefSeq" id="WP_122917175.1">
    <property type="nucleotide sequence ID" value="NZ_RHHQ01000007.1"/>
</dbReference>
<dbReference type="AlphaFoldDB" id="A0A3M8DTD4"/>
<comment type="caution">
    <text evidence="1">The sequence shown here is derived from an EMBL/GenBank/DDBJ whole genome shotgun (WGS) entry which is preliminary data.</text>
</comment>
<evidence type="ECO:0000313" key="1">
    <source>
        <dbReference type="EMBL" id="RNB90247.1"/>
    </source>
</evidence>
<sequence>MIPQDIKQTLHDLRVIGGGHEMYESGNDQEMLHNFMAAKGISYTDSAETDWQAIRHMLDQEKMKMKKEMDDYYRAFMW</sequence>
<name>A0A3M8DTD4_9BACL</name>
<accession>A0A3M8DTD4</accession>
<dbReference type="OrthoDB" id="2468791at2"/>
<dbReference type="Proteomes" id="UP000271031">
    <property type="component" value="Unassembled WGS sequence"/>
</dbReference>